<dbReference type="AlphaFoldDB" id="F0SBE7"/>
<reference evidence="2 3" key="1">
    <citation type="journal article" date="2011" name="Stand. Genomic Sci.">
        <title>Complete genome sequence of the gliding, heparinolytic Pedobacter saltans type strain (113).</title>
        <authorList>
            <person name="Liolios K."/>
            <person name="Sikorski J."/>
            <person name="Lu M."/>
            <person name="Nolan M."/>
            <person name="Lapidus A."/>
            <person name="Lucas S."/>
            <person name="Hammon N."/>
            <person name="Deshpande S."/>
            <person name="Cheng J.F."/>
            <person name="Tapia R."/>
            <person name="Han C."/>
            <person name="Goodwin L."/>
            <person name="Pitluck S."/>
            <person name="Huntemann M."/>
            <person name="Ivanova N."/>
            <person name="Pagani I."/>
            <person name="Mavromatis K."/>
            <person name="Ovchinikova G."/>
            <person name="Pati A."/>
            <person name="Chen A."/>
            <person name="Palaniappan K."/>
            <person name="Land M."/>
            <person name="Hauser L."/>
            <person name="Brambilla E.M."/>
            <person name="Kotsyurbenko O."/>
            <person name="Rohde M."/>
            <person name="Tindall B.J."/>
            <person name="Abt B."/>
            <person name="Goker M."/>
            <person name="Detter J.C."/>
            <person name="Woyke T."/>
            <person name="Bristow J."/>
            <person name="Eisen J.A."/>
            <person name="Markowitz V."/>
            <person name="Hugenholtz P."/>
            <person name="Klenk H.P."/>
            <person name="Kyrpides N.C."/>
        </authorList>
    </citation>
    <scope>NUCLEOTIDE SEQUENCE [LARGE SCALE GENOMIC DNA]</scope>
    <source>
        <strain evidence="3">ATCC 51119 / DSM 12145 / JCM 21818 / LMG 10337 / NBRC 100064 / NCIMB 13643</strain>
    </source>
</reference>
<name>F0SBE7_PSESL</name>
<keyword evidence="3" id="KW-1185">Reference proteome</keyword>
<feature type="transmembrane region" description="Helical" evidence="1">
    <location>
        <begin position="285"/>
        <end position="308"/>
    </location>
</feature>
<feature type="transmembrane region" description="Helical" evidence="1">
    <location>
        <begin position="146"/>
        <end position="178"/>
    </location>
</feature>
<dbReference type="Proteomes" id="UP000000310">
    <property type="component" value="Chromosome"/>
</dbReference>
<evidence type="ECO:0000313" key="3">
    <source>
        <dbReference type="Proteomes" id="UP000000310"/>
    </source>
</evidence>
<dbReference type="STRING" id="762903.Pedsa_3238"/>
<dbReference type="EMBL" id="CP002545">
    <property type="protein sequence ID" value="ADY53774.1"/>
    <property type="molecule type" value="Genomic_DNA"/>
</dbReference>
<protein>
    <recommendedName>
        <fullName evidence="4">O-antigen polymerase</fullName>
    </recommendedName>
</protein>
<dbReference type="HOGENOM" id="CLU_773544_0_0_10"/>
<evidence type="ECO:0008006" key="4">
    <source>
        <dbReference type="Google" id="ProtNLM"/>
    </source>
</evidence>
<proteinExistence type="predicted"/>
<keyword evidence="1" id="KW-1133">Transmembrane helix</keyword>
<keyword evidence="1" id="KW-0812">Transmembrane</keyword>
<dbReference type="KEGG" id="psn:Pedsa_3238"/>
<feature type="transmembrane region" description="Helical" evidence="1">
    <location>
        <begin position="81"/>
        <end position="100"/>
    </location>
</feature>
<dbReference type="RefSeq" id="WP_013634259.1">
    <property type="nucleotide sequence ID" value="NC_015177.1"/>
</dbReference>
<feature type="transmembrane region" description="Helical" evidence="1">
    <location>
        <begin position="120"/>
        <end position="139"/>
    </location>
</feature>
<feature type="transmembrane region" description="Helical" evidence="1">
    <location>
        <begin position="190"/>
        <end position="207"/>
    </location>
</feature>
<reference evidence="3" key="2">
    <citation type="submission" date="2011-02" db="EMBL/GenBank/DDBJ databases">
        <title>The complete genome of Pedobacter saltans DSM 12145.</title>
        <authorList>
            <consortium name="US DOE Joint Genome Institute (JGI-PGF)"/>
            <person name="Lucas S."/>
            <person name="Copeland A."/>
            <person name="Lapidus A."/>
            <person name="Bruce D."/>
            <person name="Goodwin L."/>
            <person name="Pitluck S."/>
            <person name="Kyrpides N."/>
            <person name="Mavromatis K."/>
            <person name="Pagani I."/>
            <person name="Ivanova N."/>
            <person name="Ovchinnikova G."/>
            <person name="Lu M."/>
            <person name="Detter J.C."/>
            <person name="Han C."/>
            <person name="Land M."/>
            <person name="Hauser L."/>
            <person name="Markowitz V."/>
            <person name="Cheng J.-F."/>
            <person name="Hugenholtz P."/>
            <person name="Woyke T."/>
            <person name="Wu D."/>
            <person name="Tindall B."/>
            <person name="Pomrenke H.G."/>
            <person name="Brambilla E."/>
            <person name="Klenk H.-P."/>
            <person name="Eisen J.A."/>
        </authorList>
    </citation>
    <scope>NUCLEOTIDE SEQUENCE [LARGE SCALE GENOMIC DNA]</scope>
    <source>
        <strain evidence="3">ATCC 51119 / DSM 12145 / JCM 21818 / LMG 10337 / NBRC 100064 / NCIMB 13643</strain>
    </source>
</reference>
<keyword evidence="1" id="KW-0472">Membrane</keyword>
<feature type="transmembrane region" description="Helical" evidence="1">
    <location>
        <begin position="328"/>
        <end position="348"/>
    </location>
</feature>
<feature type="transmembrane region" description="Helical" evidence="1">
    <location>
        <begin position="52"/>
        <end position="69"/>
    </location>
</feature>
<accession>F0SBE7</accession>
<feature type="transmembrane region" description="Helical" evidence="1">
    <location>
        <begin position="12"/>
        <end position="32"/>
    </location>
</feature>
<evidence type="ECO:0000256" key="1">
    <source>
        <dbReference type="SAM" id="Phobius"/>
    </source>
</evidence>
<organism evidence="2 3">
    <name type="scientific">Pseudopedobacter saltans (strain ATCC 51119 / DSM 12145 / JCM 21818 / CCUG 39354 / LMG 10337 / NBRC 100064 / NCIMB 13643)</name>
    <name type="common">Pedobacter saltans</name>
    <dbReference type="NCBI Taxonomy" id="762903"/>
    <lineage>
        <taxon>Bacteria</taxon>
        <taxon>Pseudomonadati</taxon>
        <taxon>Bacteroidota</taxon>
        <taxon>Sphingobacteriia</taxon>
        <taxon>Sphingobacteriales</taxon>
        <taxon>Sphingobacteriaceae</taxon>
        <taxon>Pseudopedobacter</taxon>
    </lineage>
</organism>
<sequence>MRQKDYSLNYSRLILFGLAFLYFVIPILTQLIVGEEFYIYSKFQLLVNNYNFYFLGSLAFFLALLFLFIPERTIKIPHLSLDIFKVIFLINTLYQIWLIFNGIYAKYLGFSRLELLGKISSLLIPGYGYLLILACISIIKWNNRKALVVFVLFSFTIDFLFQGKIFATISLMLLMFYLDLNKIKLTTKRVLLLTMFGFAFLISVVLIRSKMAISGDTLLSVYNSFSEFMGVQATSGWGLEYYVHNKPQDFLNFDTTLQTYYFESVGHGLALSPLAYFLGNFGYNFFFYLVIYFCALFLIYYLSAHFMGKYSIFVLMVNYIHLLRHGPNVFLFNSIFQIVFLCLIIVVLSQAFNGKIIK</sequence>
<gene>
    <name evidence="2" type="ordered locus">Pedsa_3238</name>
</gene>
<evidence type="ECO:0000313" key="2">
    <source>
        <dbReference type="EMBL" id="ADY53774.1"/>
    </source>
</evidence>
<dbReference type="OrthoDB" id="794057at2"/>